<dbReference type="EMBL" id="CP041614">
    <property type="protein sequence ID" value="QDO86844.1"/>
    <property type="molecule type" value="Genomic_DNA"/>
</dbReference>
<protein>
    <submittedName>
        <fullName evidence="1">Uncharacterized protein</fullName>
    </submittedName>
</protein>
<organism evidence="1 2">
    <name type="scientific">Shewanella psychropiezotolerans</name>
    <dbReference type="NCBI Taxonomy" id="2593655"/>
    <lineage>
        <taxon>Bacteria</taxon>
        <taxon>Pseudomonadati</taxon>
        <taxon>Pseudomonadota</taxon>
        <taxon>Gammaproteobacteria</taxon>
        <taxon>Alteromonadales</taxon>
        <taxon>Shewanellaceae</taxon>
        <taxon>Shewanella</taxon>
    </lineage>
</organism>
<reference evidence="1 2" key="1">
    <citation type="submission" date="2019-07" db="EMBL/GenBank/DDBJ databases">
        <title>Shewanella sp. YLB-06 whole genomic sequence.</title>
        <authorList>
            <person name="Yu L."/>
        </authorList>
    </citation>
    <scope>NUCLEOTIDE SEQUENCE [LARGE SCALE GENOMIC DNA]</scope>
    <source>
        <strain evidence="1 2">YLB-06</strain>
    </source>
</reference>
<evidence type="ECO:0000313" key="2">
    <source>
        <dbReference type="Proteomes" id="UP000315947"/>
    </source>
</evidence>
<evidence type="ECO:0000313" key="1">
    <source>
        <dbReference type="EMBL" id="QDO86844.1"/>
    </source>
</evidence>
<accession>A0ABX5X676</accession>
<keyword evidence="2" id="KW-1185">Reference proteome</keyword>
<name>A0ABX5X676_9GAMM</name>
<gene>
    <name evidence="1" type="ORF">FM037_24630</name>
</gene>
<sequence length="101" mass="11219">MKYVLLLYSLVCMNSYGLEVITGVVTVVEPSYMPGTISFHMDTGNATCPKNTWPKWRKDPENNKAVYGTLLAALVSGKKINFYFNDGDANCTGTHLHLLND</sequence>
<proteinExistence type="predicted"/>
<dbReference type="Proteomes" id="UP000315947">
    <property type="component" value="Chromosome"/>
</dbReference>